<organism evidence="1 2">
    <name type="scientific">Caerostris darwini</name>
    <dbReference type="NCBI Taxonomy" id="1538125"/>
    <lineage>
        <taxon>Eukaryota</taxon>
        <taxon>Metazoa</taxon>
        <taxon>Ecdysozoa</taxon>
        <taxon>Arthropoda</taxon>
        <taxon>Chelicerata</taxon>
        <taxon>Arachnida</taxon>
        <taxon>Araneae</taxon>
        <taxon>Araneomorphae</taxon>
        <taxon>Entelegynae</taxon>
        <taxon>Araneoidea</taxon>
        <taxon>Araneidae</taxon>
        <taxon>Caerostris</taxon>
    </lineage>
</organism>
<comment type="caution">
    <text evidence="1">The sequence shown here is derived from an EMBL/GenBank/DDBJ whole genome shotgun (WGS) entry which is preliminary data.</text>
</comment>
<sequence length="66" mass="7567">MDRSADESRTRTTRSLNVEQMVPGKRRVYQSEGSQSTAHLFVGAFCRPRIYSATPTLRHEIKGERI</sequence>
<accession>A0AAV4R3C4</accession>
<keyword evidence="2" id="KW-1185">Reference proteome</keyword>
<dbReference type="EMBL" id="BPLQ01005618">
    <property type="protein sequence ID" value="GIY15970.1"/>
    <property type="molecule type" value="Genomic_DNA"/>
</dbReference>
<protein>
    <submittedName>
        <fullName evidence="1">Uncharacterized protein</fullName>
    </submittedName>
</protein>
<proteinExistence type="predicted"/>
<name>A0AAV4R3C4_9ARAC</name>
<dbReference type="Proteomes" id="UP001054837">
    <property type="component" value="Unassembled WGS sequence"/>
</dbReference>
<dbReference type="AlphaFoldDB" id="A0AAV4R3C4"/>
<evidence type="ECO:0000313" key="1">
    <source>
        <dbReference type="EMBL" id="GIY15970.1"/>
    </source>
</evidence>
<evidence type="ECO:0000313" key="2">
    <source>
        <dbReference type="Proteomes" id="UP001054837"/>
    </source>
</evidence>
<reference evidence="1 2" key="1">
    <citation type="submission" date="2021-06" db="EMBL/GenBank/DDBJ databases">
        <title>Caerostris darwini draft genome.</title>
        <authorList>
            <person name="Kono N."/>
            <person name="Arakawa K."/>
        </authorList>
    </citation>
    <scope>NUCLEOTIDE SEQUENCE [LARGE SCALE GENOMIC DNA]</scope>
</reference>
<gene>
    <name evidence="1" type="ORF">CDAR_468951</name>
</gene>